<sequence>MNMATVILVRINRGLNADLGQGANTWATSNLMPDVKTSLTEQISKEWERRKSAPLLPEHVSIRWHNNRMPIPNTANLTVGDFYATHSTNGNAAIYLENVPSCWKSLSAKKKQPFMALELYVDTESWADSTKISDDDTSSTLRSIQNHPSRKRANSAESDHSLVKRTRTAEILSSQDSHLRSEFRMSNISGVAPVYTRSLVTLKKIVCISDPDQCTPEFESSSETVVGKLRDVPFSSGAMKHAYDMRGNDGQNYVLKRFYRLSEDTENHIPGKLPFTIVDHRAQIEAEAMRLAIGLEFARAFLGEEIQSPTPASCVKEITPGSPGLTWLVEFKRSSTVEHFTYTLSHRSTKRDLRSSTIYAFAHFVWGHSNKRLIIADIQGTLALVRGKDGMILFDPMMHTRDGASGVGDFGMQGILSFLEAHTCRDICRRLGLDKTAPLLLDNDSEEPATPDVRDSEDDPIDQEIASTLSPAARDPGSRLYNFQGELGILLSVNIE</sequence>
<dbReference type="SMART" id="SM00811">
    <property type="entry name" value="Alpha_kinase"/>
    <property type="match status" value="1"/>
</dbReference>
<evidence type="ECO:0000259" key="7">
    <source>
        <dbReference type="PROSITE" id="PS51158"/>
    </source>
</evidence>
<name>A0A8H6Y8V6_9AGAR</name>
<dbReference type="GO" id="GO:1903013">
    <property type="term" value="P:response to differentiation-inducing factor 1"/>
    <property type="evidence" value="ECO:0007669"/>
    <property type="project" value="TreeGrafter"/>
</dbReference>
<dbReference type="CDD" id="cd04515">
    <property type="entry name" value="Alpha_kinase"/>
    <property type="match status" value="1"/>
</dbReference>
<feature type="compositionally biased region" description="Acidic residues" evidence="6">
    <location>
        <begin position="443"/>
        <end position="461"/>
    </location>
</feature>
<dbReference type="Proteomes" id="UP000620124">
    <property type="component" value="Unassembled WGS sequence"/>
</dbReference>
<gene>
    <name evidence="8" type="ORF">MVEN_01087400</name>
</gene>
<keyword evidence="2" id="KW-0808">Transferase</keyword>
<feature type="region of interest" description="Disordered" evidence="6">
    <location>
        <begin position="442"/>
        <end position="461"/>
    </location>
</feature>
<keyword evidence="1" id="KW-0723">Serine/threonine-protein kinase</keyword>
<feature type="region of interest" description="Disordered" evidence="6">
    <location>
        <begin position="129"/>
        <end position="165"/>
    </location>
</feature>
<dbReference type="PROSITE" id="PS51158">
    <property type="entry name" value="ALPHA_KINASE"/>
    <property type="match status" value="1"/>
</dbReference>
<dbReference type="EMBL" id="JACAZI010000008">
    <property type="protein sequence ID" value="KAF7354006.1"/>
    <property type="molecule type" value="Genomic_DNA"/>
</dbReference>
<feature type="domain" description="Alpha-type protein kinase" evidence="7">
    <location>
        <begin position="187"/>
        <end position="436"/>
    </location>
</feature>
<evidence type="ECO:0000256" key="5">
    <source>
        <dbReference type="ARBA" id="ARBA00022840"/>
    </source>
</evidence>
<dbReference type="SUPFAM" id="SSF56112">
    <property type="entry name" value="Protein kinase-like (PK-like)"/>
    <property type="match status" value="1"/>
</dbReference>
<evidence type="ECO:0000256" key="6">
    <source>
        <dbReference type="SAM" id="MobiDB-lite"/>
    </source>
</evidence>
<proteinExistence type="predicted"/>
<evidence type="ECO:0000256" key="2">
    <source>
        <dbReference type="ARBA" id="ARBA00022679"/>
    </source>
</evidence>
<comment type="caution">
    <text evidence="8">The sequence shown here is derived from an EMBL/GenBank/DDBJ whole genome shotgun (WGS) entry which is preliminary data.</text>
</comment>
<keyword evidence="3" id="KW-0547">Nucleotide-binding</keyword>
<dbReference type="Gene3D" id="3.20.200.10">
    <property type="entry name" value="MHCK/EF2 kinase"/>
    <property type="match status" value="1"/>
</dbReference>
<accession>A0A8H6Y8V6</accession>
<dbReference type="Pfam" id="PF02816">
    <property type="entry name" value="Alpha_kinase"/>
    <property type="match status" value="1"/>
</dbReference>
<dbReference type="OrthoDB" id="2915404at2759"/>
<dbReference type="InterPro" id="IPR051852">
    <property type="entry name" value="Alpha-type_PK"/>
</dbReference>
<dbReference type="AlphaFoldDB" id="A0A8H6Y8V6"/>
<evidence type="ECO:0000256" key="1">
    <source>
        <dbReference type="ARBA" id="ARBA00022527"/>
    </source>
</evidence>
<dbReference type="PANTHER" id="PTHR45992">
    <property type="entry name" value="EUKARYOTIC ELONGATION FACTOR 2 KINASE-RELATED"/>
    <property type="match status" value="1"/>
</dbReference>
<keyword evidence="9" id="KW-1185">Reference proteome</keyword>
<dbReference type="PANTHER" id="PTHR45992:SF2">
    <property type="entry name" value="EUKARYOTIC ELONGATION FACTOR 2 KINASE"/>
    <property type="match status" value="1"/>
</dbReference>
<organism evidence="8 9">
    <name type="scientific">Mycena venus</name>
    <dbReference type="NCBI Taxonomy" id="2733690"/>
    <lineage>
        <taxon>Eukaryota</taxon>
        <taxon>Fungi</taxon>
        <taxon>Dikarya</taxon>
        <taxon>Basidiomycota</taxon>
        <taxon>Agaricomycotina</taxon>
        <taxon>Agaricomycetes</taxon>
        <taxon>Agaricomycetidae</taxon>
        <taxon>Agaricales</taxon>
        <taxon>Marasmiineae</taxon>
        <taxon>Mycenaceae</taxon>
        <taxon>Mycena</taxon>
    </lineage>
</organism>
<dbReference type="GO" id="GO:0005524">
    <property type="term" value="F:ATP binding"/>
    <property type="evidence" value="ECO:0007669"/>
    <property type="project" value="UniProtKB-KW"/>
</dbReference>
<dbReference type="InterPro" id="IPR011009">
    <property type="entry name" value="Kinase-like_dom_sf"/>
</dbReference>
<reference evidence="8" key="1">
    <citation type="submission" date="2020-05" db="EMBL/GenBank/DDBJ databases">
        <title>Mycena genomes resolve the evolution of fungal bioluminescence.</title>
        <authorList>
            <person name="Tsai I.J."/>
        </authorList>
    </citation>
    <scope>NUCLEOTIDE SEQUENCE</scope>
    <source>
        <strain evidence="8">CCC161011</strain>
    </source>
</reference>
<evidence type="ECO:0000256" key="3">
    <source>
        <dbReference type="ARBA" id="ARBA00022741"/>
    </source>
</evidence>
<keyword evidence="5" id="KW-0067">ATP-binding</keyword>
<dbReference type="GO" id="GO:0031037">
    <property type="term" value="P:myosin II filament disassembly"/>
    <property type="evidence" value="ECO:0007669"/>
    <property type="project" value="TreeGrafter"/>
</dbReference>
<keyword evidence="4" id="KW-0418">Kinase</keyword>
<evidence type="ECO:0000313" key="8">
    <source>
        <dbReference type="EMBL" id="KAF7354006.1"/>
    </source>
</evidence>
<protein>
    <recommendedName>
        <fullName evidence="7">Alpha-type protein kinase domain-containing protein</fullName>
    </recommendedName>
</protein>
<evidence type="ECO:0000256" key="4">
    <source>
        <dbReference type="ARBA" id="ARBA00022777"/>
    </source>
</evidence>
<dbReference type="InterPro" id="IPR004166">
    <property type="entry name" value="a-kinase_dom"/>
</dbReference>
<dbReference type="GO" id="GO:0004674">
    <property type="term" value="F:protein serine/threonine kinase activity"/>
    <property type="evidence" value="ECO:0007669"/>
    <property type="project" value="UniProtKB-KW"/>
</dbReference>
<evidence type="ECO:0000313" key="9">
    <source>
        <dbReference type="Proteomes" id="UP000620124"/>
    </source>
</evidence>